<protein>
    <submittedName>
        <fullName evidence="1">Uncharacterized protein</fullName>
    </submittedName>
</protein>
<proteinExistence type="predicted"/>
<dbReference type="RefSeq" id="WP_254099650.1">
    <property type="nucleotide sequence ID" value="NZ_JANATA010000007.1"/>
</dbReference>
<sequence>MMNKKELINNILELEDCHPVALLWYRMVLDVPNDIVNLHQDVLDLYLFPERLLNSYRQEWQVYIRKALMQRCKEPILTGKIILDCIADAEAKIHFNKVKQQEMITVVEQITHHADKLLPFPSQLRKNLEVLLKI</sequence>
<organism evidence="1 2">
    <name type="scientific">Opacimonas viscosa</name>
    <dbReference type="NCBI Taxonomy" id="2961944"/>
    <lineage>
        <taxon>Bacteria</taxon>
        <taxon>Pseudomonadati</taxon>
        <taxon>Pseudomonadota</taxon>
        <taxon>Gammaproteobacteria</taxon>
        <taxon>Alteromonadales</taxon>
        <taxon>Alteromonadaceae</taxon>
        <taxon>Opacimonas</taxon>
    </lineage>
</organism>
<dbReference type="AlphaFoldDB" id="A0AA41WYF1"/>
<evidence type="ECO:0000313" key="2">
    <source>
        <dbReference type="Proteomes" id="UP001165413"/>
    </source>
</evidence>
<gene>
    <name evidence="1" type="ORF">NLF92_05515</name>
</gene>
<dbReference type="EMBL" id="JANATA010000007">
    <property type="protein sequence ID" value="MCP3428400.1"/>
    <property type="molecule type" value="Genomic_DNA"/>
</dbReference>
<reference evidence="1" key="1">
    <citation type="submission" date="2022-07" db="EMBL/GenBank/DDBJ databases">
        <title>Characterization of the Novel Bacterium Alteromonas immobilis LMIT006 and Alteromonas gregis LMIT007.</title>
        <authorList>
            <person name="Lin X."/>
        </authorList>
    </citation>
    <scope>NUCLEOTIDE SEQUENCE</scope>
    <source>
        <strain evidence="1">LMIT007</strain>
    </source>
</reference>
<name>A0AA41WYF1_9ALTE</name>
<accession>A0AA41WYF1</accession>
<keyword evidence="2" id="KW-1185">Reference proteome</keyword>
<evidence type="ECO:0000313" key="1">
    <source>
        <dbReference type="EMBL" id="MCP3428400.1"/>
    </source>
</evidence>
<comment type="caution">
    <text evidence="1">The sequence shown here is derived from an EMBL/GenBank/DDBJ whole genome shotgun (WGS) entry which is preliminary data.</text>
</comment>
<dbReference type="Proteomes" id="UP001165413">
    <property type="component" value="Unassembled WGS sequence"/>
</dbReference>